<protein>
    <submittedName>
        <fullName evidence="2">Endo/exonuclease/phosphatase domain-containing protein</fullName>
    </submittedName>
</protein>
<evidence type="ECO:0000259" key="1">
    <source>
        <dbReference type="Pfam" id="PF14529"/>
    </source>
</evidence>
<dbReference type="EnsemblMetazoa" id="AEPI010184-RA">
    <property type="protein sequence ID" value="AEPI010184-PA"/>
    <property type="gene ID" value="AEPI010184"/>
</dbReference>
<sequence length="433" mass="48932">MEPGVFIEKGAKLLLKTRGRKQFDKLLTLEKLINAIEVSVVSHSYLNSVQCVIVCNYLEGVSDEELLEQLKEQNVVSVRRFNRRINGALSPTNSFLLKVDAVKVPCEVRVGCLNIKTRPYYPRPMVCFNCFTFGHTKVRCEVKPLCGNCGGLEHGDCDKEAKCKNCGGSHSSSSRQCPVYQKEQDIIKIKIDCGFTYQEAKICYENQQRASVNARIVAAQEDDGKNKIINELKEKIKNNINFTLVCLYLSPKLKIPHIKKEIVNVFYQLPAPIIAFGDLNASHANWGNNRTTHKGTILDNIFNNTDMVVKFNNKITRFDIHTGKGSILDHCVTSSSISGKISISIKSDLYGSDHFPILATFKNCNSISPPSSKWDYHRADWDWYEYQILKLLNNNPNPTVSQFTEIITSAAENSIPKTKNSNGRKSVPWWNEE</sequence>
<dbReference type="InterPro" id="IPR005135">
    <property type="entry name" value="Endo/exonuclease/phosphatase"/>
</dbReference>
<dbReference type="VEuPathDB" id="VectorBase:AEPI010184"/>
<feature type="domain" description="Endonuclease/exonuclease/phosphatase" evidence="1">
    <location>
        <begin position="243"/>
        <end position="357"/>
    </location>
</feature>
<dbReference type="AlphaFoldDB" id="A0A182PT98"/>
<dbReference type="GO" id="GO:0003824">
    <property type="term" value="F:catalytic activity"/>
    <property type="evidence" value="ECO:0007669"/>
    <property type="project" value="InterPro"/>
</dbReference>
<dbReference type="STRING" id="199890.A0A182PT98"/>
<evidence type="ECO:0000313" key="2">
    <source>
        <dbReference type="EnsemblMetazoa" id="AEPI010184-PA"/>
    </source>
</evidence>
<name>A0A182PT98_9DIPT</name>
<keyword evidence="3" id="KW-1185">Reference proteome</keyword>
<accession>A0A182PT98</accession>
<dbReference type="InterPro" id="IPR036691">
    <property type="entry name" value="Endo/exonu/phosph_ase_sf"/>
</dbReference>
<dbReference type="SUPFAM" id="SSF56219">
    <property type="entry name" value="DNase I-like"/>
    <property type="match status" value="1"/>
</dbReference>
<reference evidence="2" key="2">
    <citation type="submission" date="2020-05" db="UniProtKB">
        <authorList>
            <consortium name="EnsemblMetazoa"/>
        </authorList>
    </citation>
    <scope>IDENTIFICATION</scope>
    <source>
        <strain evidence="2">Epiroticus2</strain>
    </source>
</reference>
<dbReference type="Proteomes" id="UP000075885">
    <property type="component" value="Unassembled WGS sequence"/>
</dbReference>
<dbReference type="Pfam" id="PF14529">
    <property type="entry name" value="Exo_endo_phos_2"/>
    <property type="match status" value="1"/>
</dbReference>
<dbReference type="Gene3D" id="3.60.10.10">
    <property type="entry name" value="Endonuclease/exonuclease/phosphatase"/>
    <property type="match status" value="1"/>
</dbReference>
<proteinExistence type="predicted"/>
<organism evidence="2 3">
    <name type="scientific">Anopheles epiroticus</name>
    <dbReference type="NCBI Taxonomy" id="199890"/>
    <lineage>
        <taxon>Eukaryota</taxon>
        <taxon>Metazoa</taxon>
        <taxon>Ecdysozoa</taxon>
        <taxon>Arthropoda</taxon>
        <taxon>Hexapoda</taxon>
        <taxon>Insecta</taxon>
        <taxon>Pterygota</taxon>
        <taxon>Neoptera</taxon>
        <taxon>Endopterygota</taxon>
        <taxon>Diptera</taxon>
        <taxon>Nematocera</taxon>
        <taxon>Culicoidea</taxon>
        <taxon>Culicidae</taxon>
        <taxon>Anophelinae</taxon>
        <taxon>Anopheles</taxon>
    </lineage>
</organism>
<reference evidence="3" key="1">
    <citation type="submission" date="2013-03" db="EMBL/GenBank/DDBJ databases">
        <title>The Genome Sequence of Anopheles epiroticus epiroticus2.</title>
        <authorList>
            <consortium name="The Broad Institute Genomics Platform"/>
            <person name="Neafsey D.E."/>
            <person name="Howell P."/>
            <person name="Walker B."/>
            <person name="Young S.K."/>
            <person name="Zeng Q."/>
            <person name="Gargeya S."/>
            <person name="Fitzgerald M."/>
            <person name="Haas B."/>
            <person name="Abouelleil A."/>
            <person name="Allen A.W."/>
            <person name="Alvarado L."/>
            <person name="Arachchi H.M."/>
            <person name="Berlin A.M."/>
            <person name="Chapman S.B."/>
            <person name="Gainer-Dewar J."/>
            <person name="Goldberg J."/>
            <person name="Griggs A."/>
            <person name="Gujja S."/>
            <person name="Hansen M."/>
            <person name="Howarth C."/>
            <person name="Imamovic A."/>
            <person name="Ireland A."/>
            <person name="Larimer J."/>
            <person name="McCowan C."/>
            <person name="Murphy C."/>
            <person name="Pearson M."/>
            <person name="Poon T.W."/>
            <person name="Priest M."/>
            <person name="Roberts A."/>
            <person name="Saif S."/>
            <person name="Shea T."/>
            <person name="Sisk P."/>
            <person name="Sykes S."/>
            <person name="Wortman J."/>
            <person name="Nusbaum C."/>
            <person name="Birren B."/>
        </authorList>
    </citation>
    <scope>NUCLEOTIDE SEQUENCE [LARGE SCALE GENOMIC DNA]</scope>
    <source>
        <strain evidence="3">Epiroticus2</strain>
    </source>
</reference>
<evidence type="ECO:0000313" key="3">
    <source>
        <dbReference type="Proteomes" id="UP000075885"/>
    </source>
</evidence>